<dbReference type="Pfam" id="PF12706">
    <property type="entry name" value="Lactamase_B_2"/>
    <property type="match status" value="1"/>
</dbReference>
<dbReference type="InterPro" id="IPR001279">
    <property type="entry name" value="Metallo-B-lactamas"/>
</dbReference>
<sequence>MPGNPYYAGPVTDHFDGVRFFNPGQAPTDRSLGEILRWRWGGKRPVWPTAVAGRQVRPAARVAGLAVTMVGHASVLIQVAGLNLLVDPVWSERASPFQWLGPRRVNRPGVAFEDLPPIDAVLLTHNHYDHLDVGTLRRLWAAHRPRIVAPLGNDRVVAREVGPLPVETGDWGDTVALGPAVTASFHPAYHWSARRLGDRRMALWCGFVLRTPAGPVYVAGDTGYGDGAIFRQVRRHHGEPTVAILPIGAYDPRWFMKQQHCDPAEAVRILADCGARQGLAVHWGTFPLSDEERLAPPRELAQALALAGIAADRFRALEPGDVWTGPGQEAPNQGDPSSVPAPAP</sequence>
<evidence type="ECO:0000313" key="3">
    <source>
        <dbReference type="EMBL" id="TWB13066.1"/>
    </source>
</evidence>
<name>A0A560EUN5_9PROT</name>
<feature type="region of interest" description="Disordered" evidence="1">
    <location>
        <begin position="319"/>
        <end position="344"/>
    </location>
</feature>
<evidence type="ECO:0000313" key="4">
    <source>
        <dbReference type="Proteomes" id="UP000319859"/>
    </source>
</evidence>
<dbReference type="RefSeq" id="WP_145752973.1">
    <property type="nucleotide sequence ID" value="NZ_VITN01000021.1"/>
</dbReference>
<evidence type="ECO:0000259" key="2">
    <source>
        <dbReference type="SMART" id="SM00849"/>
    </source>
</evidence>
<feature type="domain" description="Metallo-beta-lactamase" evidence="2">
    <location>
        <begin position="71"/>
        <end position="259"/>
    </location>
</feature>
<dbReference type="PANTHER" id="PTHR15032">
    <property type="entry name" value="N-ACYL-PHOSPHATIDYLETHANOLAMINE-HYDROLYZING PHOSPHOLIPASE D"/>
    <property type="match status" value="1"/>
</dbReference>
<dbReference type="InterPro" id="IPR036866">
    <property type="entry name" value="RibonucZ/Hydroxyglut_hydro"/>
</dbReference>
<reference evidence="3 4" key="1">
    <citation type="submission" date="2019-06" db="EMBL/GenBank/DDBJ databases">
        <title>Genomic Encyclopedia of Type Strains, Phase IV (KMG-V): Genome sequencing to study the core and pangenomes of soil and plant-associated prokaryotes.</title>
        <authorList>
            <person name="Whitman W."/>
        </authorList>
    </citation>
    <scope>NUCLEOTIDE SEQUENCE [LARGE SCALE GENOMIC DNA]</scope>
    <source>
        <strain evidence="3 4">BR 11880</strain>
    </source>
</reference>
<dbReference type="SMART" id="SM00849">
    <property type="entry name" value="Lactamase_B"/>
    <property type="match status" value="1"/>
</dbReference>
<dbReference type="EMBL" id="VITN01000021">
    <property type="protein sequence ID" value="TWB13066.1"/>
    <property type="molecule type" value="Genomic_DNA"/>
</dbReference>
<comment type="caution">
    <text evidence="3">The sequence shown here is derived from an EMBL/GenBank/DDBJ whole genome shotgun (WGS) entry which is preliminary data.</text>
</comment>
<dbReference type="GO" id="GO:0005737">
    <property type="term" value="C:cytoplasm"/>
    <property type="evidence" value="ECO:0007669"/>
    <property type="project" value="TreeGrafter"/>
</dbReference>
<dbReference type="OrthoDB" id="9805728at2"/>
<dbReference type="AlphaFoldDB" id="A0A560EUN5"/>
<protein>
    <submittedName>
        <fullName evidence="3">L-ascorbate metabolism protein UlaG (Beta-lactamase superfamily)</fullName>
    </submittedName>
</protein>
<gene>
    <name evidence="3" type="ORF">FBZ89_12133</name>
</gene>
<accession>A0A560EUN5</accession>
<evidence type="ECO:0000256" key="1">
    <source>
        <dbReference type="SAM" id="MobiDB-lite"/>
    </source>
</evidence>
<dbReference type="PANTHER" id="PTHR15032:SF4">
    <property type="entry name" value="N-ACYL-PHOSPHATIDYLETHANOLAMINE-HYDROLYZING PHOSPHOLIPASE D"/>
    <property type="match status" value="1"/>
</dbReference>
<proteinExistence type="predicted"/>
<dbReference type="SUPFAM" id="SSF56281">
    <property type="entry name" value="Metallo-hydrolase/oxidoreductase"/>
    <property type="match status" value="1"/>
</dbReference>
<organism evidence="3 4">
    <name type="scientific">Nitrospirillum amazonense</name>
    <dbReference type="NCBI Taxonomy" id="28077"/>
    <lineage>
        <taxon>Bacteria</taxon>
        <taxon>Pseudomonadati</taxon>
        <taxon>Pseudomonadota</taxon>
        <taxon>Alphaproteobacteria</taxon>
        <taxon>Rhodospirillales</taxon>
        <taxon>Azospirillaceae</taxon>
        <taxon>Nitrospirillum</taxon>
    </lineage>
</organism>
<dbReference type="Proteomes" id="UP000319859">
    <property type="component" value="Unassembled WGS sequence"/>
</dbReference>
<dbReference type="Gene3D" id="3.60.15.10">
    <property type="entry name" value="Ribonuclease Z/Hydroxyacylglutathione hydrolase-like"/>
    <property type="match status" value="1"/>
</dbReference>